<dbReference type="GO" id="GO:0032784">
    <property type="term" value="P:regulation of DNA-templated transcription elongation"/>
    <property type="evidence" value="ECO:0007669"/>
    <property type="project" value="InterPro"/>
</dbReference>
<dbReference type="InterPro" id="IPR001437">
    <property type="entry name" value="Tscrpt_elong_fac_GreA/B_C"/>
</dbReference>
<reference evidence="2 3" key="1">
    <citation type="journal article" date="2015" name="Int. J. Syst. Evol. Microbiol.">
        <title>Mariniphaga sediminis sp. nov., isolated from coastal sediment.</title>
        <authorList>
            <person name="Wang F.Q."/>
            <person name="Shen Q.Y."/>
            <person name="Chen G.J."/>
            <person name="Du Z.J."/>
        </authorList>
    </citation>
    <scope>NUCLEOTIDE SEQUENCE [LARGE SCALE GENOMIC DNA]</scope>
    <source>
        <strain evidence="2 3">SY21</strain>
    </source>
</reference>
<dbReference type="GO" id="GO:0003746">
    <property type="term" value="F:translation elongation factor activity"/>
    <property type="evidence" value="ECO:0007669"/>
    <property type="project" value="UniProtKB-KW"/>
</dbReference>
<dbReference type="Pfam" id="PF01272">
    <property type="entry name" value="GreA_GreB"/>
    <property type="match status" value="1"/>
</dbReference>
<dbReference type="RefSeq" id="WP_119348825.1">
    <property type="nucleotide sequence ID" value="NZ_QWET01000003.1"/>
</dbReference>
<dbReference type="InterPro" id="IPR036953">
    <property type="entry name" value="GreA/GreB_C_sf"/>
</dbReference>
<dbReference type="OrthoDB" id="192847at2"/>
<dbReference type="PANTHER" id="PTHR30437">
    <property type="entry name" value="TRANSCRIPTION ELONGATION FACTOR GREA"/>
    <property type="match status" value="1"/>
</dbReference>
<dbReference type="EMBL" id="QWET01000003">
    <property type="protein sequence ID" value="RIH66238.1"/>
    <property type="molecule type" value="Genomic_DNA"/>
</dbReference>
<dbReference type="AlphaFoldDB" id="A0A399D4X8"/>
<dbReference type="InterPro" id="IPR023459">
    <property type="entry name" value="Tscrpt_elong_fac_GreA/B_fam"/>
</dbReference>
<dbReference type="Proteomes" id="UP000266441">
    <property type="component" value="Unassembled WGS sequence"/>
</dbReference>
<organism evidence="2 3">
    <name type="scientific">Mariniphaga sediminis</name>
    <dbReference type="NCBI Taxonomy" id="1628158"/>
    <lineage>
        <taxon>Bacteria</taxon>
        <taxon>Pseudomonadati</taxon>
        <taxon>Bacteroidota</taxon>
        <taxon>Bacteroidia</taxon>
        <taxon>Marinilabiliales</taxon>
        <taxon>Prolixibacteraceae</taxon>
        <taxon>Mariniphaga</taxon>
    </lineage>
</organism>
<keyword evidence="2" id="KW-0648">Protein biosynthesis</keyword>
<dbReference type="SUPFAM" id="SSF54534">
    <property type="entry name" value="FKBP-like"/>
    <property type="match status" value="1"/>
</dbReference>
<comment type="caution">
    <text evidence="2">The sequence shown here is derived from an EMBL/GenBank/DDBJ whole genome shotgun (WGS) entry which is preliminary data.</text>
</comment>
<evidence type="ECO:0000313" key="2">
    <source>
        <dbReference type="EMBL" id="RIH66238.1"/>
    </source>
</evidence>
<dbReference type="Gene3D" id="3.10.50.30">
    <property type="entry name" value="Transcription elongation factor, GreA/GreB, C-terminal domain"/>
    <property type="match status" value="1"/>
</dbReference>
<protein>
    <submittedName>
        <fullName evidence="2">Transcription elongation factor GreAB</fullName>
    </submittedName>
</protein>
<dbReference type="GO" id="GO:0003677">
    <property type="term" value="F:DNA binding"/>
    <property type="evidence" value="ECO:0007669"/>
    <property type="project" value="InterPro"/>
</dbReference>
<evidence type="ECO:0000259" key="1">
    <source>
        <dbReference type="Pfam" id="PF01272"/>
    </source>
</evidence>
<name>A0A399D4X8_9BACT</name>
<dbReference type="GO" id="GO:0006354">
    <property type="term" value="P:DNA-templated transcription elongation"/>
    <property type="evidence" value="ECO:0007669"/>
    <property type="project" value="TreeGrafter"/>
</dbReference>
<feature type="domain" description="Transcription elongation factor GreA/GreB C-terminal" evidence="1">
    <location>
        <begin position="54"/>
        <end position="126"/>
    </location>
</feature>
<dbReference type="PANTHER" id="PTHR30437:SF5">
    <property type="entry name" value="REGULATOR OF NUCLEOSIDE DIPHOSPHATE KINASE"/>
    <property type="match status" value="1"/>
</dbReference>
<sequence>MENNINITEDDYTRLCNLIKSEKDGHTTEMNNLVYLGSEIKRARRINSKKNLPDFITMNSMVELIDLDTKREMKVRLVYPKDADFKKGNISVLSMLGSALLGYKAGSIISFNAPRGVKKVKIKNIVYPEEKK</sequence>
<evidence type="ECO:0000313" key="3">
    <source>
        <dbReference type="Proteomes" id="UP000266441"/>
    </source>
</evidence>
<accession>A0A399D4X8</accession>
<gene>
    <name evidence="2" type="ORF">D1164_04830</name>
</gene>
<dbReference type="GO" id="GO:0070063">
    <property type="term" value="F:RNA polymerase binding"/>
    <property type="evidence" value="ECO:0007669"/>
    <property type="project" value="InterPro"/>
</dbReference>
<proteinExistence type="predicted"/>
<keyword evidence="2" id="KW-0251">Elongation factor</keyword>
<keyword evidence="3" id="KW-1185">Reference proteome</keyword>